<dbReference type="AlphaFoldDB" id="A0A0B8NTG5"/>
<evidence type="ECO:0000313" key="1">
    <source>
        <dbReference type="EMBL" id="GAM57186.1"/>
    </source>
</evidence>
<evidence type="ECO:0000313" key="2">
    <source>
        <dbReference type="Proteomes" id="UP000031671"/>
    </source>
</evidence>
<accession>A0A0B8NTG5</accession>
<protein>
    <submittedName>
        <fullName evidence="1">Uncharacterized protein</fullName>
    </submittedName>
</protein>
<dbReference type="Proteomes" id="UP000031671">
    <property type="component" value="Unassembled WGS sequence"/>
</dbReference>
<proteinExistence type="predicted"/>
<organism evidence="1 2">
    <name type="scientific">Vibrio ishigakensis</name>
    <dbReference type="NCBI Taxonomy" id="1481914"/>
    <lineage>
        <taxon>Bacteria</taxon>
        <taxon>Pseudomonadati</taxon>
        <taxon>Pseudomonadota</taxon>
        <taxon>Gammaproteobacteria</taxon>
        <taxon>Vibrionales</taxon>
        <taxon>Vibrionaceae</taxon>
        <taxon>Vibrio</taxon>
    </lineage>
</organism>
<gene>
    <name evidence="1" type="ORF">JCM19231_1627</name>
</gene>
<name>A0A0B8NTG5_9VIBR</name>
<dbReference type="EMBL" id="BBRZ01000047">
    <property type="protein sequence ID" value="GAM57186.1"/>
    <property type="molecule type" value="Genomic_DNA"/>
</dbReference>
<reference evidence="1 2" key="1">
    <citation type="submission" date="2015-01" db="EMBL/GenBank/DDBJ databases">
        <title>Vibrio sp. C1 JCM 19231 whole genome shotgun sequence.</title>
        <authorList>
            <person name="Sawabe T."/>
            <person name="Meirelles P."/>
            <person name="Feng G."/>
            <person name="Sayaka M."/>
            <person name="Hattori M."/>
            <person name="Ohkuma M."/>
        </authorList>
    </citation>
    <scope>NUCLEOTIDE SEQUENCE [LARGE SCALE GENOMIC DNA]</scope>
    <source>
        <strain evidence="2">JCM 19231</strain>
    </source>
</reference>
<sequence>MLSHVEVDYPTRESILGKAVYLDLMDSASVMPFSKGDDNSSIEWIKVDFHKMTVMFAHFFANNAAVTEESQTVLLEFMAQITLDDNPSLYLAFDKGETVTTAIVTESDTELLISDFHKLYTPDSAIDALVSQINPEKKQVFIQACG</sequence>
<reference evidence="1 2" key="2">
    <citation type="submission" date="2015-01" db="EMBL/GenBank/DDBJ databases">
        <authorList>
            <consortium name="NBRP consortium"/>
            <person name="Sawabe T."/>
            <person name="Meirelles P."/>
            <person name="Feng G."/>
            <person name="Sayaka M."/>
            <person name="Hattori M."/>
            <person name="Ohkuma M."/>
        </authorList>
    </citation>
    <scope>NUCLEOTIDE SEQUENCE [LARGE SCALE GENOMIC DNA]</scope>
    <source>
        <strain evidence="2">JCM 19231</strain>
    </source>
</reference>
<keyword evidence="2" id="KW-1185">Reference proteome</keyword>
<comment type="caution">
    <text evidence="1">The sequence shown here is derived from an EMBL/GenBank/DDBJ whole genome shotgun (WGS) entry which is preliminary data.</text>
</comment>